<dbReference type="InterPro" id="IPR000477">
    <property type="entry name" value="RT_dom"/>
</dbReference>
<dbReference type="InterPro" id="IPR043502">
    <property type="entry name" value="DNA/RNA_pol_sf"/>
</dbReference>
<feature type="region of interest" description="Disordered" evidence="1">
    <location>
        <begin position="1"/>
        <end position="24"/>
    </location>
</feature>
<dbReference type="SUPFAM" id="SSF56672">
    <property type="entry name" value="DNA/RNA polymerases"/>
    <property type="match status" value="1"/>
</dbReference>
<organism evidence="3 4">
    <name type="scientific">Willisornis vidua</name>
    <name type="common">Xingu scale-backed antbird</name>
    <dbReference type="NCBI Taxonomy" id="1566151"/>
    <lineage>
        <taxon>Eukaryota</taxon>
        <taxon>Metazoa</taxon>
        <taxon>Chordata</taxon>
        <taxon>Craniata</taxon>
        <taxon>Vertebrata</taxon>
        <taxon>Euteleostomi</taxon>
        <taxon>Archelosauria</taxon>
        <taxon>Archosauria</taxon>
        <taxon>Dinosauria</taxon>
        <taxon>Saurischia</taxon>
        <taxon>Theropoda</taxon>
        <taxon>Coelurosauria</taxon>
        <taxon>Aves</taxon>
        <taxon>Neognathae</taxon>
        <taxon>Neoaves</taxon>
        <taxon>Telluraves</taxon>
        <taxon>Australaves</taxon>
        <taxon>Passeriformes</taxon>
        <taxon>Thamnophilidae</taxon>
        <taxon>Willisornis</taxon>
    </lineage>
</organism>
<reference evidence="3" key="1">
    <citation type="submission" date="2019-10" db="EMBL/GenBank/DDBJ databases">
        <authorList>
            <person name="Soares A.E.R."/>
            <person name="Aleixo A."/>
            <person name="Schneider P."/>
            <person name="Miyaki C.Y."/>
            <person name="Schneider M.P."/>
            <person name="Mello C."/>
            <person name="Vasconcelos A.T.R."/>
        </authorList>
    </citation>
    <scope>NUCLEOTIDE SEQUENCE</scope>
    <source>
        <tissue evidence="3">Muscle</tissue>
    </source>
</reference>
<dbReference type="CDD" id="cd01650">
    <property type="entry name" value="RT_nLTR_like"/>
    <property type="match status" value="1"/>
</dbReference>
<gene>
    <name evidence="3" type="ORF">WISP_35284</name>
</gene>
<evidence type="ECO:0000259" key="2">
    <source>
        <dbReference type="Pfam" id="PF00078"/>
    </source>
</evidence>
<proteinExistence type="predicted"/>
<protein>
    <submittedName>
        <fullName evidence="3">RNA-directed DNA polymerase from mobile element jockey-like protein</fullName>
    </submittedName>
</protein>
<name>A0ABQ9DIR7_9PASS</name>
<evidence type="ECO:0000256" key="1">
    <source>
        <dbReference type="SAM" id="MobiDB-lite"/>
    </source>
</evidence>
<evidence type="ECO:0000313" key="4">
    <source>
        <dbReference type="Proteomes" id="UP001145742"/>
    </source>
</evidence>
<evidence type="ECO:0000313" key="3">
    <source>
        <dbReference type="EMBL" id="KAJ7423068.1"/>
    </source>
</evidence>
<accession>A0ABQ9DIR7</accession>
<dbReference type="Proteomes" id="UP001145742">
    <property type="component" value="Unassembled WGS sequence"/>
</dbReference>
<feature type="domain" description="Reverse transcriptase" evidence="2">
    <location>
        <begin position="185"/>
        <end position="272"/>
    </location>
</feature>
<dbReference type="PANTHER" id="PTHR33332">
    <property type="entry name" value="REVERSE TRANSCRIPTASE DOMAIN-CONTAINING PROTEIN"/>
    <property type="match status" value="1"/>
</dbReference>
<dbReference type="EMBL" id="WHWB01032916">
    <property type="protein sequence ID" value="KAJ7423068.1"/>
    <property type="molecule type" value="Genomic_DNA"/>
</dbReference>
<keyword evidence="4" id="KW-1185">Reference proteome</keyword>
<comment type="caution">
    <text evidence="3">The sequence shown here is derived from an EMBL/GenBank/DDBJ whole genome shotgun (WGS) entry which is preliminary data.</text>
</comment>
<sequence>MPASFRMDPALAKAEPTSASGTTDLRGKKLVLKNKLQLERVRMCERNSPEDSKVRGEGERRYIRGNVVNLDEEKAEVLNTYFTSVFTKKTGDPQDNWPLELIGQDRKTNNPPKFQEDTISDLLQHLDPQKSMGPDGIHPRVMRELAEELAKSLSIIYQQSWLFGEVPDDWKLANVMPIHEKGCKDNQGNYRPVSLTSAPGRVMEQFILSAITQHLQDGHGLRPSQHGFRTGRSCLTNLIFYDQVTCLVDEGKAVDGVSLDLSKAFGTVPQHTAGKTGNEGIESIISKFADDTKLGGSVNLLEGRRALQRDLDRQDRWADSNGMKFDNAKCRVLHFGHNNPMQRYRLGTEWQESIQAERDLGVWIDRRLNMSQQSAQVAKKASGILACIKNSVACRMREVILPLYSALVRPHLEYCVKFWASQFRKDIEVLEWVQRRATRLVKGLEDRSYEERLRELGLFSLVSETETVNDLCILGDYAGF</sequence>
<dbReference type="Pfam" id="PF00078">
    <property type="entry name" value="RVT_1"/>
    <property type="match status" value="1"/>
</dbReference>